<keyword evidence="3" id="KW-1185">Reference proteome</keyword>
<keyword evidence="1" id="KW-0812">Transmembrane</keyword>
<keyword evidence="1" id="KW-0472">Membrane</keyword>
<evidence type="ECO:0000313" key="2">
    <source>
        <dbReference type="EMBL" id="KDR67265.1"/>
    </source>
</evidence>
<feature type="transmembrane region" description="Helical" evidence="1">
    <location>
        <begin position="6"/>
        <end position="26"/>
    </location>
</feature>
<name>A0A067S8R8_GALM3</name>
<dbReference type="HOGENOM" id="CLU_2359900_0_0_1"/>
<dbReference type="EMBL" id="KL142416">
    <property type="protein sequence ID" value="KDR67265.1"/>
    <property type="molecule type" value="Genomic_DNA"/>
</dbReference>
<gene>
    <name evidence="2" type="ORF">GALMADRAFT_1127040</name>
</gene>
<sequence>MSSLRSLLYDFLHFVCIIHISVLILLHFPKRRCQSGITLPLFCAYAATPLRHLRFIWPFGCSQCFEAGRTLPPRNSERYSGNVSFNSFRMHAPRHM</sequence>
<reference evidence="3" key="1">
    <citation type="journal article" date="2014" name="Proc. Natl. Acad. Sci. U.S.A.">
        <title>Extensive sampling of basidiomycete genomes demonstrates inadequacy of the white-rot/brown-rot paradigm for wood decay fungi.</title>
        <authorList>
            <person name="Riley R."/>
            <person name="Salamov A.A."/>
            <person name="Brown D.W."/>
            <person name="Nagy L.G."/>
            <person name="Floudas D."/>
            <person name="Held B.W."/>
            <person name="Levasseur A."/>
            <person name="Lombard V."/>
            <person name="Morin E."/>
            <person name="Otillar R."/>
            <person name="Lindquist E.A."/>
            <person name="Sun H."/>
            <person name="LaButti K.M."/>
            <person name="Schmutz J."/>
            <person name="Jabbour D."/>
            <person name="Luo H."/>
            <person name="Baker S.E."/>
            <person name="Pisabarro A.G."/>
            <person name="Walton J.D."/>
            <person name="Blanchette R.A."/>
            <person name="Henrissat B."/>
            <person name="Martin F."/>
            <person name="Cullen D."/>
            <person name="Hibbett D.S."/>
            <person name="Grigoriev I.V."/>
        </authorList>
    </citation>
    <scope>NUCLEOTIDE SEQUENCE [LARGE SCALE GENOMIC DNA]</scope>
    <source>
        <strain evidence="3">CBS 339.88</strain>
    </source>
</reference>
<evidence type="ECO:0000256" key="1">
    <source>
        <dbReference type="SAM" id="Phobius"/>
    </source>
</evidence>
<organism evidence="2 3">
    <name type="scientific">Galerina marginata (strain CBS 339.88)</name>
    <dbReference type="NCBI Taxonomy" id="685588"/>
    <lineage>
        <taxon>Eukaryota</taxon>
        <taxon>Fungi</taxon>
        <taxon>Dikarya</taxon>
        <taxon>Basidiomycota</taxon>
        <taxon>Agaricomycotina</taxon>
        <taxon>Agaricomycetes</taxon>
        <taxon>Agaricomycetidae</taxon>
        <taxon>Agaricales</taxon>
        <taxon>Agaricineae</taxon>
        <taxon>Strophariaceae</taxon>
        <taxon>Galerina</taxon>
    </lineage>
</organism>
<keyword evidence="1" id="KW-1133">Transmembrane helix</keyword>
<accession>A0A067S8R8</accession>
<protein>
    <submittedName>
        <fullName evidence="2">Uncharacterized protein</fullName>
    </submittedName>
</protein>
<dbReference type="Proteomes" id="UP000027222">
    <property type="component" value="Unassembled WGS sequence"/>
</dbReference>
<evidence type="ECO:0000313" key="3">
    <source>
        <dbReference type="Proteomes" id="UP000027222"/>
    </source>
</evidence>
<dbReference type="AlphaFoldDB" id="A0A067S8R8"/>
<proteinExistence type="predicted"/>